<evidence type="ECO:0000256" key="1">
    <source>
        <dbReference type="ARBA" id="ARBA00022679"/>
    </source>
</evidence>
<evidence type="ECO:0000313" key="3">
    <source>
        <dbReference type="EMBL" id="RNI32189.1"/>
    </source>
</evidence>
<gene>
    <name evidence="3" type="ORF">EFY79_20360</name>
</gene>
<dbReference type="InterPro" id="IPR029063">
    <property type="entry name" value="SAM-dependent_MTases_sf"/>
</dbReference>
<dbReference type="PANTHER" id="PTHR43861">
    <property type="entry name" value="TRANS-ACONITATE 2-METHYLTRANSFERASE-RELATED"/>
    <property type="match status" value="1"/>
</dbReference>
<keyword evidence="4" id="KW-1185">Reference proteome</keyword>
<dbReference type="OrthoDB" id="9770553at2"/>
<protein>
    <submittedName>
        <fullName evidence="3">Class I SAM-dependent methyltransferase</fullName>
    </submittedName>
</protein>
<comment type="caution">
    <text evidence="3">The sequence shown here is derived from an EMBL/GenBank/DDBJ whole genome shotgun (WGS) entry which is preliminary data.</text>
</comment>
<dbReference type="AlphaFoldDB" id="A0A3M9N357"/>
<dbReference type="Proteomes" id="UP000267223">
    <property type="component" value="Unassembled WGS sequence"/>
</dbReference>
<accession>A0A3M9N357</accession>
<organism evidence="3 4">
    <name type="scientific">Hanamia caeni</name>
    <dbReference type="NCBI Taxonomy" id="2294116"/>
    <lineage>
        <taxon>Bacteria</taxon>
        <taxon>Pseudomonadati</taxon>
        <taxon>Bacteroidota</taxon>
        <taxon>Chitinophagia</taxon>
        <taxon>Chitinophagales</taxon>
        <taxon>Chitinophagaceae</taxon>
        <taxon>Hanamia</taxon>
    </lineage>
</organism>
<dbReference type="CDD" id="cd02440">
    <property type="entry name" value="AdoMet_MTases"/>
    <property type="match status" value="1"/>
</dbReference>
<keyword evidence="1 3" id="KW-0808">Transferase</keyword>
<dbReference type="RefSeq" id="WP_123122605.1">
    <property type="nucleotide sequence ID" value="NZ_RJJR01000026.1"/>
</dbReference>
<feature type="domain" description="Methyltransferase" evidence="2">
    <location>
        <begin position="48"/>
        <end position="142"/>
    </location>
</feature>
<evidence type="ECO:0000259" key="2">
    <source>
        <dbReference type="Pfam" id="PF13649"/>
    </source>
</evidence>
<evidence type="ECO:0000313" key="4">
    <source>
        <dbReference type="Proteomes" id="UP000267223"/>
    </source>
</evidence>
<dbReference type="InterPro" id="IPR041698">
    <property type="entry name" value="Methyltransf_25"/>
</dbReference>
<dbReference type="Pfam" id="PF13649">
    <property type="entry name" value="Methyltransf_25"/>
    <property type="match status" value="1"/>
</dbReference>
<dbReference type="GO" id="GO:0008168">
    <property type="term" value="F:methyltransferase activity"/>
    <property type="evidence" value="ECO:0007669"/>
    <property type="project" value="UniProtKB-KW"/>
</dbReference>
<sequence length="278" mass="32359">MKKIEDVKRFYDEATIRKLHGFIYSNTRVEYALQSLNSLFNYKKPNRILEIGSGIGEVCYRVASNYPHAEVVGFDISEQSIKIATNLFILPNLRYLQRDSLMNVEFSRNGKFDVIFLMDVYEHIPVNERSNLHYFIQEHLSETGFIFLSCPTPQNLDYLRANAPSEIQPVDENINLNTLLELSCQTTTKLSSYREVSVWKAGDYFHAVFTNHFGMQPYSDFNIQKESNPISLKKKILRKIKGINNAKPKETRSIIQFKKDLIKKRLGEEILKKVEIFT</sequence>
<proteinExistence type="predicted"/>
<dbReference type="GO" id="GO:0032259">
    <property type="term" value="P:methylation"/>
    <property type="evidence" value="ECO:0007669"/>
    <property type="project" value="UniProtKB-KW"/>
</dbReference>
<keyword evidence="3" id="KW-0489">Methyltransferase</keyword>
<dbReference type="Gene3D" id="3.40.50.150">
    <property type="entry name" value="Vaccinia Virus protein VP39"/>
    <property type="match status" value="1"/>
</dbReference>
<dbReference type="PANTHER" id="PTHR43861:SF6">
    <property type="entry name" value="METHYLTRANSFERASE TYPE 11"/>
    <property type="match status" value="1"/>
</dbReference>
<dbReference type="SUPFAM" id="SSF53335">
    <property type="entry name" value="S-adenosyl-L-methionine-dependent methyltransferases"/>
    <property type="match status" value="1"/>
</dbReference>
<dbReference type="EMBL" id="RJJR01000026">
    <property type="protein sequence ID" value="RNI32189.1"/>
    <property type="molecule type" value="Genomic_DNA"/>
</dbReference>
<reference evidence="3 4" key="1">
    <citation type="submission" date="2018-11" db="EMBL/GenBank/DDBJ databases">
        <title>Draft genome sequence of Ferruginibacter sp. BO-59.</title>
        <authorList>
            <person name="Im W.T."/>
        </authorList>
    </citation>
    <scope>NUCLEOTIDE SEQUENCE [LARGE SCALE GENOMIC DNA]</scope>
    <source>
        <strain evidence="3 4">BO-59</strain>
    </source>
</reference>
<name>A0A3M9N357_9BACT</name>